<protein>
    <submittedName>
        <fullName evidence="2">Uncharacterized protein</fullName>
    </submittedName>
</protein>
<name>A0A0E9TZ32_ANGAN</name>
<dbReference type="AlphaFoldDB" id="A0A0E9TZ32"/>
<feature type="compositionally biased region" description="Polar residues" evidence="1">
    <location>
        <begin position="10"/>
        <end position="20"/>
    </location>
</feature>
<reference evidence="2" key="1">
    <citation type="submission" date="2014-11" db="EMBL/GenBank/DDBJ databases">
        <authorList>
            <person name="Amaro Gonzalez C."/>
        </authorList>
    </citation>
    <scope>NUCLEOTIDE SEQUENCE</scope>
</reference>
<proteinExistence type="predicted"/>
<organism evidence="2">
    <name type="scientific">Anguilla anguilla</name>
    <name type="common">European freshwater eel</name>
    <name type="synonym">Muraena anguilla</name>
    <dbReference type="NCBI Taxonomy" id="7936"/>
    <lineage>
        <taxon>Eukaryota</taxon>
        <taxon>Metazoa</taxon>
        <taxon>Chordata</taxon>
        <taxon>Craniata</taxon>
        <taxon>Vertebrata</taxon>
        <taxon>Euteleostomi</taxon>
        <taxon>Actinopterygii</taxon>
        <taxon>Neopterygii</taxon>
        <taxon>Teleostei</taxon>
        <taxon>Anguilliformes</taxon>
        <taxon>Anguillidae</taxon>
        <taxon>Anguilla</taxon>
    </lineage>
</organism>
<sequence>MPSLGHWTLLSESPPQLAQQQDKKAGLPNEYEPSC</sequence>
<evidence type="ECO:0000256" key="1">
    <source>
        <dbReference type="SAM" id="MobiDB-lite"/>
    </source>
</evidence>
<accession>A0A0E9TZ32</accession>
<evidence type="ECO:0000313" key="2">
    <source>
        <dbReference type="EMBL" id="JAH58781.1"/>
    </source>
</evidence>
<reference evidence="2" key="2">
    <citation type="journal article" date="2015" name="Fish Shellfish Immunol.">
        <title>Early steps in the European eel (Anguilla anguilla)-Vibrio vulnificus interaction in the gills: Role of the RtxA13 toxin.</title>
        <authorList>
            <person name="Callol A."/>
            <person name="Pajuelo D."/>
            <person name="Ebbesson L."/>
            <person name="Teles M."/>
            <person name="MacKenzie S."/>
            <person name="Amaro C."/>
        </authorList>
    </citation>
    <scope>NUCLEOTIDE SEQUENCE</scope>
</reference>
<dbReference type="EMBL" id="GBXM01049796">
    <property type="protein sequence ID" value="JAH58781.1"/>
    <property type="molecule type" value="Transcribed_RNA"/>
</dbReference>
<feature type="region of interest" description="Disordered" evidence="1">
    <location>
        <begin position="1"/>
        <end position="35"/>
    </location>
</feature>